<dbReference type="AlphaFoldDB" id="A0A2P2PJT7"/>
<name>A0A2P2PJT7_RHIMU</name>
<sequence length="63" mass="7148">MLCSHHVYKFLLEMEGLGCVLWGFVVFQDPHCVDTVLYVYNGSISVIVSGTIHLLSWAEFVMI</sequence>
<protein>
    <submittedName>
        <fullName evidence="2">Uncharacterized protein</fullName>
    </submittedName>
</protein>
<keyword evidence="1" id="KW-1133">Transmembrane helix</keyword>
<keyword evidence="1" id="KW-0812">Transmembrane</keyword>
<feature type="transmembrane region" description="Helical" evidence="1">
    <location>
        <begin position="7"/>
        <end position="25"/>
    </location>
</feature>
<accession>A0A2P2PJT7</accession>
<organism evidence="2">
    <name type="scientific">Rhizophora mucronata</name>
    <name type="common">Asiatic mangrove</name>
    <dbReference type="NCBI Taxonomy" id="61149"/>
    <lineage>
        <taxon>Eukaryota</taxon>
        <taxon>Viridiplantae</taxon>
        <taxon>Streptophyta</taxon>
        <taxon>Embryophyta</taxon>
        <taxon>Tracheophyta</taxon>
        <taxon>Spermatophyta</taxon>
        <taxon>Magnoliopsida</taxon>
        <taxon>eudicotyledons</taxon>
        <taxon>Gunneridae</taxon>
        <taxon>Pentapetalae</taxon>
        <taxon>rosids</taxon>
        <taxon>fabids</taxon>
        <taxon>Malpighiales</taxon>
        <taxon>Rhizophoraceae</taxon>
        <taxon>Rhizophora</taxon>
    </lineage>
</organism>
<feature type="transmembrane region" description="Helical" evidence="1">
    <location>
        <begin position="37"/>
        <end position="58"/>
    </location>
</feature>
<evidence type="ECO:0000256" key="1">
    <source>
        <dbReference type="SAM" id="Phobius"/>
    </source>
</evidence>
<dbReference type="EMBL" id="GGEC01074529">
    <property type="protein sequence ID" value="MBX55013.1"/>
    <property type="molecule type" value="Transcribed_RNA"/>
</dbReference>
<keyword evidence="1" id="KW-0472">Membrane</keyword>
<reference evidence="2" key="1">
    <citation type="submission" date="2018-02" db="EMBL/GenBank/DDBJ databases">
        <title>Rhizophora mucronata_Transcriptome.</title>
        <authorList>
            <person name="Meera S.P."/>
            <person name="Sreeshan A."/>
            <person name="Augustine A."/>
        </authorList>
    </citation>
    <scope>NUCLEOTIDE SEQUENCE</scope>
    <source>
        <tissue evidence="2">Leaf</tissue>
    </source>
</reference>
<evidence type="ECO:0000313" key="2">
    <source>
        <dbReference type="EMBL" id="MBX55013.1"/>
    </source>
</evidence>
<proteinExistence type="predicted"/>